<gene>
    <name evidence="1" type="ORF">GCM10010319_01330</name>
</gene>
<name>A0ABP3FZV2_9ACTN</name>
<proteinExistence type="predicted"/>
<sequence length="142" mass="15574">MRHFISRWFAKVRVARTSAPVAPPTAAPVVAPAEPIVQEPACGVYMWATAHGIDIKPSSRLRSCDCCAEEREAVPGIGAFVVDKLERKVGQVVEWDGDWVRLRPVASGREWEAHREAVRAATDTELLSAKVQASNSAGRWGR</sequence>
<accession>A0ABP3FZV2</accession>
<protein>
    <submittedName>
        <fullName evidence="1">Uncharacterized protein</fullName>
    </submittedName>
</protein>
<comment type="caution">
    <text evidence="1">The sequence shown here is derived from an EMBL/GenBank/DDBJ whole genome shotgun (WGS) entry which is preliminary data.</text>
</comment>
<keyword evidence="2" id="KW-1185">Reference proteome</keyword>
<organism evidence="1 2">
    <name type="scientific">Streptomyces blastmyceticus</name>
    <dbReference type="NCBI Taxonomy" id="68180"/>
    <lineage>
        <taxon>Bacteria</taxon>
        <taxon>Bacillati</taxon>
        <taxon>Actinomycetota</taxon>
        <taxon>Actinomycetes</taxon>
        <taxon>Kitasatosporales</taxon>
        <taxon>Streptomycetaceae</taxon>
        <taxon>Streptomyces</taxon>
    </lineage>
</organism>
<dbReference type="EMBL" id="BAAABW010000001">
    <property type="protein sequence ID" value="GAA0329005.1"/>
    <property type="molecule type" value="Genomic_DNA"/>
</dbReference>
<reference evidence="2" key="1">
    <citation type="journal article" date="2019" name="Int. J. Syst. Evol. Microbiol.">
        <title>The Global Catalogue of Microorganisms (GCM) 10K type strain sequencing project: providing services to taxonomists for standard genome sequencing and annotation.</title>
        <authorList>
            <consortium name="The Broad Institute Genomics Platform"/>
            <consortium name="The Broad Institute Genome Sequencing Center for Infectious Disease"/>
            <person name="Wu L."/>
            <person name="Ma J."/>
        </authorList>
    </citation>
    <scope>NUCLEOTIDE SEQUENCE [LARGE SCALE GENOMIC DNA]</scope>
    <source>
        <strain evidence="2">JCM 4565</strain>
    </source>
</reference>
<evidence type="ECO:0000313" key="1">
    <source>
        <dbReference type="EMBL" id="GAA0329005.1"/>
    </source>
</evidence>
<dbReference type="Proteomes" id="UP001500063">
    <property type="component" value="Unassembled WGS sequence"/>
</dbReference>
<evidence type="ECO:0000313" key="2">
    <source>
        <dbReference type="Proteomes" id="UP001500063"/>
    </source>
</evidence>